<dbReference type="EMBL" id="LLXL01004461">
    <property type="protein sequence ID" value="PKK57364.1"/>
    <property type="molecule type" value="Genomic_DNA"/>
</dbReference>
<evidence type="ECO:0000313" key="1">
    <source>
        <dbReference type="EMBL" id="PKK57364.1"/>
    </source>
</evidence>
<evidence type="ECO:0000313" key="2">
    <source>
        <dbReference type="Proteomes" id="UP000233469"/>
    </source>
</evidence>
<organism evidence="1 2">
    <name type="scientific">Rhizophagus irregularis</name>
    <dbReference type="NCBI Taxonomy" id="588596"/>
    <lineage>
        <taxon>Eukaryota</taxon>
        <taxon>Fungi</taxon>
        <taxon>Fungi incertae sedis</taxon>
        <taxon>Mucoromycota</taxon>
        <taxon>Glomeromycotina</taxon>
        <taxon>Glomeromycetes</taxon>
        <taxon>Glomerales</taxon>
        <taxon>Glomeraceae</taxon>
        <taxon>Rhizophagus</taxon>
    </lineage>
</organism>
<name>A0A2N1M6V2_9GLOM</name>
<dbReference type="Proteomes" id="UP000233469">
    <property type="component" value="Unassembled WGS sequence"/>
</dbReference>
<gene>
    <name evidence="1" type="ORF">RhiirC2_858245</name>
</gene>
<dbReference type="AlphaFoldDB" id="A0A2N1M6V2"/>
<comment type="caution">
    <text evidence="1">The sequence shown here is derived from an EMBL/GenBank/DDBJ whole genome shotgun (WGS) entry which is preliminary data.</text>
</comment>
<sequence length="108" mass="12252">MDFGKNFLMWDTSVFFNLDTDVKYLQNNDKGKKISKMTFFGLISMEWVINALETGGKLFKFLFYCSEISTNIDTFSIGNHPDIVKAMQAIKIDNPPASKSNDAIDIIP</sequence>
<accession>A0A2N1M6V2</accession>
<dbReference type="VEuPathDB" id="FungiDB:RhiirFUN_022935"/>
<reference evidence="1 2" key="2">
    <citation type="submission" date="2017-10" db="EMBL/GenBank/DDBJ databases">
        <title>Extensive intraspecific genome diversity in a model arbuscular mycorrhizal fungus.</title>
        <authorList>
            <person name="Chen E.C.H."/>
            <person name="Morin E."/>
            <person name="Baudet D."/>
            <person name="Noel J."/>
            <person name="Ndikumana S."/>
            <person name="Charron P."/>
            <person name="St-Onge C."/>
            <person name="Giorgi J."/>
            <person name="Grigoriev I.V."/>
            <person name="Roux C."/>
            <person name="Martin F.M."/>
            <person name="Corradi N."/>
        </authorList>
    </citation>
    <scope>NUCLEOTIDE SEQUENCE [LARGE SCALE GENOMIC DNA]</scope>
    <source>
        <strain evidence="1 2">C2</strain>
    </source>
</reference>
<protein>
    <submittedName>
        <fullName evidence="1">Uncharacterized protein</fullName>
    </submittedName>
</protein>
<proteinExistence type="predicted"/>
<reference evidence="1 2" key="1">
    <citation type="submission" date="2016-04" db="EMBL/GenBank/DDBJ databases">
        <title>Genome analyses suggest a sexual origin of heterokaryosis in a supposedly ancient asexual fungus.</title>
        <authorList>
            <person name="Ropars J."/>
            <person name="Sedzielewska K."/>
            <person name="Noel J."/>
            <person name="Charron P."/>
            <person name="Farinelli L."/>
            <person name="Marton T."/>
            <person name="Kruger M."/>
            <person name="Pelin A."/>
            <person name="Brachmann A."/>
            <person name="Corradi N."/>
        </authorList>
    </citation>
    <scope>NUCLEOTIDE SEQUENCE [LARGE SCALE GENOMIC DNA]</scope>
    <source>
        <strain evidence="1 2">C2</strain>
    </source>
</reference>
<dbReference type="VEuPathDB" id="FungiDB:FUN_015642"/>